<comment type="caution">
    <text evidence="1">The sequence shown here is derived from an EMBL/GenBank/DDBJ whole genome shotgun (WGS) entry which is preliminary data.</text>
</comment>
<sequence length="113" mass="12647">MIAVPCPVLISSTNVAQKKDLMLNEPLQRKGLPRLLLQMMRKNGRITGVHSNTRRFLGRQIMQMKANGVFSFGANANSDHKRAEYETVAQVLCYCGFLLTLLEQLTSILAVVK</sequence>
<proteinExistence type="predicted"/>
<protein>
    <submittedName>
        <fullName evidence="1">Uncharacterized protein</fullName>
    </submittedName>
</protein>
<dbReference type="Proteomes" id="UP001196413">
    <property type="component" value="Unassembled WGS sequence"/>
</dbReference>
<accession>A0AAD5MRZ1</accession>
<reference evidence="1" key="1">
    <citation type="submission" date="2021-06" db="EMBL/GenBank/DDBJ databases">
        <title>Parelaphostrongylus tenuis whole genome reference sequence.</title>
        <authorList>
            <person name="Garwood T.J."/>
            <person name="Larsen P.A."/>
            <person name="Fountain-Jones N.M."/>
            <person name="Garbe J.R."/>
            <person name="Macchietto M.G."/>
            <person name="Kania S.A."/>
            <person name="Gerhold R.W."/>
            <person name="Richards J.E."/>
            <person name="Wolf T.M."/>
        </authorList>
    </citation>
    <scope>NUCLEOTIDE SEQUENCE</scope>
    <source>
        <strain evidence="1">MNPRO001-30</strain>
        <tissue evidence="1">Meninges</tissue>
    </source>
</reference>
<evidence type="ECO:0000313" key="2">
    <source>
        <dbReference type="Proteomes" id="UP001196413"/>
    </source>
</evidence>
<dbReference type="AlphaFoldDB" id="A0AAD5MRZ1"/>
<evidence type="ECO:0000313" key="1">
    <source>
        <dbReference type="EMBL" id="KAJ1354411.1"/>
    </source>
</evidence>
<organism evidence="1 2">
    <name type="scientific">Parelaphostrongylus tenuis</name>
    <name type="common">Meningeal worm</name>
    <dbReference type="NCBI Taxonomy" id="148309"/>
    <lineage>
        <taxon>Eukaryota</taxon>
        <taxon>Metazoa</taxon>
        <taxon>Ecdysozoa</taxon>
        <taxon>Nematoda</taxon>
        <taxon>Chromadorea</taxon>
        <taxon>Rhabditida</taxon>
        <taxon>Rhabditina</taxon>
        <taxon>Rhabditomorpha</taxon>
        <taxon>Strongyloidea</taxon>
        <taxon>Metastrongylidae</taxon>
        <taxon>Parelaphostrongylus</taxon>
    </lineage>
</organism>
<dbReference type="EMBL" id="JAHQIW010002075">
    <property type="protein sequence ID" value="KAJ1354411.1"/>
    <property type="molecule type" value="Genomic_DNA"/>
</dbReference>
<name>A0AAD5MRZ1_PARTN</name>
<gene>
    <name evidence="1" type="ORF">KIN20_011341</name>
</gene>
<keyword evidence="2" id="KW-1185">Reference proteome</keyword>